<dbReference type="Pfam" id="PF00149">
    <property type="entry name" value="Metallophos"/>
    <property type="match status" value="1"/>
</dbReference>
<keyword evidence="1" id="KW-0479">Metal-binding</keyword>
<evidence type="ECO:0000256" key="5">
    <source>
        <dbReference type="SAM" id="MobiDB-lite"/>
    </source>
</evidence>
<sequence length="280" mass="30288">MRTIAQISDLHFGAHDPAIVAHLHAALSAIRPDLIVVSGDLTQRARKEQFAEAALFFERLETEGLRLLVVPGNHDVPMHKPVQRLFWPLRRYTRFIARGRSGWYCDAELAVLGLASAHGLTVKDGRLTRVQIRSIGDHFAAVPSSAARILVTHHPLVPLPGEEKGEIEPALRGARRALKAVKAADVHLVLAGHHHVPGVSLSGPTLSIDPGVMVVQAGTATSWRRRRTPNSFNLLILASPSEVQVEEWISEGGAFSCPAPRRSFSRSAGDSGGWASTPAA</sequence>
<gene>
    <name evidence="7" type="ORF">HZF05_04430</name>
</gene>
<feature type="domain" description="Calcineurin-like phosphoesterase" evidence="6">
    <location>
        <begin position="3"/>
        <end position="197"/>
    </location>
</feature>
<dbReference type="GO" id="GO:0046872">
    <property type="term" value="F:metal ion binding"/>
    <property type="evidence" value="ECO:0007669"/>
    <property type="project" value="UniProtKB-KW"/>
</dbReference>
<comment type="caution">
    <text evidence="7">The sequence shown here is derived from an EMBL/GenBank/DDBJ whole genome shotgun (WGS) entry which is preliminary data.</text>
</comment>
<dbReference type="PANTHER" id="PTHR42988:SF2">
    <property type="entry name" value="CYCLIC NUCLEOTIDE PHOSPHODIESTERASE CBUA0032-RELATED"/>
    <property type="match status" value="1"/>
</dbReference>
<dbReference type="EMBL" id="JACEIB010000003">
    <property type="protein sequence ID" value="MBA2933336.1"/>
    <property type="molecule type" value="Genomic_DNA"/>
</dbReference>
<protein>
    <submittedName>
        <fullName evidence="7">Metallophosphoesterase</fullName>
    </submittedName>
</protein>
<evidence type="ECO:0000256" key="2">
    <source>
        <dbReference type="ARBA" id="ARBA00022801"/>
    </source>
</evidence>
<keyword evidence="8" id="KW-1185">Reference proteome</keyword>
<dbReference type="AlphaFoldDB" id="A0A838L563"/>
<dbReference type="Gene3D" id="3.60.21.10">
    <property type="match status" value="1"/>
</dbReference>
<evidence type="ECO:0000313" key="8">
    <source>
        <dbReference type="Proteomes" id="UP000570166"/>
    </source>
</evidence>
<dbReference type="InterPro" id="IPR004843">
    <property type="entry name" value="Calcineurin-like_PHP"/>
</dbReference>
<dbReference type="SUPFAM" id="SSF56300">
    <property type="entry name" value="Metallo-dependent phosphatases"/>
    <property type="match status" value="1"/>
</dbReference>
<evidence type="ECO:0000259" key="6">
    <source>
        <dbReference type="Pfam" id="PF00149"/>
    </source>
</evidence>
<accession>A0A838L563</accession>
<evidence type="ECO:0000256" key="1">
    <source>
        <dbReference type="ARBA" id="ARBA00022723"/>
    </source>
</evidence>
<feature type="region of interest" description="Disordered" evidence="5">
    <location>
        <begin position="259"/>
        <end position="280"/>
    </location>
</feature>
<evidence type="ECO:0000256" key="4">
    <source>
        <dbReference type="ARBA" id="ARBA00025742"/>
    </source>
</evidence>
<dbReference type="GO" id="GO:0016787">
    <property type="term" value="F:hydrolase activity"/>
    <property type="evidence" value="ECO:0007669"/>
    <property type="project" value="UniProtKB-KW"/>
</dbReference>
<reference evidence="7 8" key="1">
    <citation type="submission" date="2020-07" db="EMBL/GenBank/DDBJ databases">
        <authorList>
            <person name="Sun Q."/>
        </authorList>
    </citation>
    <scope>NUCLEOTIDE SEQUENCE [LARGE SCALE GENOMIC DNA]</scope>
    <source>
        <strain evidence="7 8">CGMCC 1.13654</strain>
    </source>
</reference>
<evidence type="ECO:0000313" key="7">
    <source>
        <dbReference type="EMBL" id="MBA2933336.1"/>
    </source>
</evidence>
<dbReference type="InterPro" id="IPR050884">
    <property type="entry name" value="CNP_phosphodiesterase-III"/>
</dbReference>
<dbReference type="Proteomes" id="UP000570166">
    <property type="component" value="Unassembled WGS sequence"/>
</dbReference>
<dbReference type="PANTHER" id="PTHR42988">
    <property type="entry name" value="PHOSPHOHYDROLASE"/>
    <property type="match status" value="1"/>
</dbReference>
<keyword evidence="3" id="KW-0408">Iron</keyword>
<keyword evidence="2" id="KW-0378">Hydrolase</keyword>
<dbReference type="InterPro" id="IPR029052">
    <property type="entry name" value="Metallo-depent_PP-like"/>
</dbReference>
<evidence type="ECO:0000256" key="3">
    <source>
        <dbReference type="ARBA" id="ARBA00023004"/>
    </source>
</evidence>
<proteinExistence type="inferred from homology"/>
<organism evidence="7 8">
    <name type="scientific">Sphingomonas chungangi</name>
    <dbReference type="NCBI Taxonomy" id="2683589"/>
    <lineage>
        <taxon>Bacteria</taxon>
        <taxon>Pseudomonadati</taxon>
        <taxon>Pseudomonadota</taxon>
        <taxon>Alphaproteobacteria</taxon>
        <taxon>Sphingomonadales</taxon>
        <taxon>Sphingomonadaceae</taxon>
        <taxon>Sphingomonas</taxon>
    </lineage>
</organism>
<name>A0A838L563_9SPHN</name>
<comment type="similarity">
    <text evidence="4">Belongs to the cyclic nucleotide phosphodiesterase class-III family.</text>
</comment>
<dbReference type="RefSeq" id="WP_160363191.1">
    <property type="nucleotide sequence ID" value="NZ_JACEIB010000003.1"/>
</dbReference>